<dbReference type="AlphaFoldDB" id="A0A8D8LX85"/>
<dbReference type="InterPro" id="IPR017996">
    <property type="entry name" value="MRJP/yellow-related"/>
</dbReference>
<evidence type="ECO:0000256" key="1">
    <source>
        <dbReference type="ARBA" id="ARBA00004613"/>
    </source>
</evidence>
<dbReference type="EMBL" id="HBUF01639948">
    <property type="protein sequence ID" value="CAG6784799.1"/>
    <property type="molecule type" value="Transcribed_RNA"/>
</dbReference>
<dbReference type="EMBL" id="HBUF01639949">
    <property type="protein sequence ID" value="CAG6784801.1"/>
    <property type="molecule type" value="Transcribed_RNA"/>
</dbReference>
<organism evidence="5">
    <name type="scientific">Cacopsylla melanoneura</name>
    <dbReference type="NCBI Taxonomy" id="428564"/>
    <lineage>
        <taxon>Eukaryota</taxon>
        <taxon>Metazoa</taxon>
        <taxon>Ecdysozoa</taxon>
        <taxon>Arthropoda</taxon>
        <taxon>Hexapoda</taxon>
        <taxon>Insecta</taxon>
        <taxon>Pterygota</taxon>
        <taxon>Neoptera</taxon>
        <taxon>Paraneoptera</taxon>
        <taxon>Hemiptera</taxon>
        <taxon>Sternorrhyncha</taxon>
        <taxon>Psylloidea</taxon>
        <taxon>Psyllidae</taxon>
        <taxon>Psyllinae</taxon>
        <taxon>Cacopsylla</taxon>
    </lineage>
</organism>
<sequence length="419" mass="46177">MATTLVICLLSAISFASAELEIVNQWSLLNYDIPYGFPTHKDYNPENTVSTGFEVGWERVFLSTPRLWPGNPATLGWFPRSKGDYSDASVVSPQLQAYPSWDWHAAAGSGNPGADNCTGLVSVFRVRADRCNRLWVLDSGVVDSLVTFETKCPPKILIFDLRNDQLVRSITFPSEVLRLNTLFTNIVLDDLNEDAAGGYGNCDNIFAYISDSTNPGILVYDSRNDRAWRLSHPAMFPDPDFGTYSVAGDSFTLMDGIIGLALSPPGTSTRRLYFEAFASDRIYTIPVSALRAGPNQGDDADLPVSLLGTKSSQSAPLAVDNRDGSLIFSPVSETAVASWVPGSTEHGVLAYSPELLQFPLDIRSVDRDSGTIWIITTRFQKFFKKTVSNKEINIRLMRITKPIDDVVRSLPNNSLLLKK</sequence>
<dbReference type="EMBL" id="HBUF01036676">
    <property type="protein sequence ID" value="CAG6616706.1"/>
    <property type="molecule type" value="Transcribed_RNA"/>
</dbReference>
<evidence type="ECO:0000313" key="5">
    <source>
        <dbReference type="EMBL" id="CAG6616706.1"/>
    </source>
</evidence>
<comment type="subcellular location">
    <subcellularLocation>
        <location evidence="1">Secreted</location>
    </subcellularLocation>
</comment>
<dbReference type="Gene3D" id="2.120.10.30">
    <property type="entry name" value="TolB, C-terminal domain"/>
    <property type="match status" value="1"/>
</dbReference>
<dbReference type="GO" id="GO:0005576">
    <property type="term" value="C:extracellular region"/>
    <property type="evidence" value="ECO:0007669"/>
    <property type="project" value="UniProtKB-SubCell"/>
</dbReference>
<evidence type="ECO:0000256" key="4">
    <source>
        <dbReference type="SAM" id="SignalP"/>
    </source>
</evidence>
<feature type="signal peptide" evidence="4">
    <location>
        <begin position="1"/>
        <end position="18"/>
    </location>
</feature>
<evidence type="ECO:0000256" key="2">
    <source>
        <dbReference type="ARBA" id="ARBA00009127"/>
    </source>
</evidence>
<evidence type="ECO:0000256" key="3">
    <source>
        <dbReference type="ARBA" id="ARBA00022525"/>
    </source>
</evidence>
<dbReference type="EMBL" id="HBUF01220317">
    <property type="protein sequence ID" value="CAG6669173.1"/>
    <property type="molecule type" value="Transcribed_RNA"/>
</dbReference>
<proteinExistence type="inferred from homology"/>
<dbReference type="EMBL" id="HBUF01220316">
    <property type="protein sequence ID" value="CAG6669170.1"/>
    <property type="molecule type" value="Transcribed_RNA"/>
</dbReference>
<accession>A0A8D8LX85</accession>
<name>A0A8D8LX85_9HEMI</name>
<dbReference type="SUPFAM" id="SSF101898">
    <property type="entry name" value="NHL repeat"/>
    <property type="match status" value="1"/>
</dbReference>
<keyword evidence="3" id="KW-0964">Secreted</keyword>
<dbReference type="PANTHER" id="PTHR10009">
    <property type="entry name" value="PROTEIN YELLOW-RELATED"/>
    <property type="match status" value="1"/>
</dbReference>
<dbReference type="Pfam" id="PF03022">
    <property type="entry name" value="MRJP"/>
    <property type="match status" value="1"/>
</dbReference>
<dbReference type="InterPro" id="IPR011042">
    <property type="entry name" value="6-blade_b-propeller_TolB-like"/>
</dbReference>
<protein>
    <submittedName>
        <fullName evidence="5">Protein yellow</fullName>
    </submittedName>
</protein>
<dbReference type="PANTHER" id="PTHR10009:SF19">
    <property type="entry name" value="RE55542P"/>
    <property type="match status" value="1"/>
</dbReference>
<keyword evidence="4" id="KW-0732">Signal</keyword>
<feature type="chain" id="PRO_5036261402" evidence="4">
    <location>
        <begin position="19"/>
        <end position="419"/>
    </location>
</feature>
<comment type="similarity">
    <text evidence="2">Belongs to the major royal jelly protein family.</text>
</comment>
<dbReference type="EMBL" id="HBUF01220315">
    <property type="protein sequence ID" value="CAG6669166.1"/>
    <property type="molecule type" value="Transcribed_RNA"/>
</dbReference>
<reference evidence="5" key="1">
    <citation type="submission" date="2021-05" db="EMBL/GenBank/DDBJ databases">
        <authorList>
            <person name="Alioto T."/>
            <person name="Alioto T."/>
            <person name="Gomez Garrido J."/>
        </authorList>
    </citation>
    <scope>NUCLEOTIDE SEQUENCE</scope>
</reference>